<evidence type="ECO:0000313" key="1">
    <source>
        <dbReference type="EMBL" id="KAI9552229.1"/>
    </source>
</evidence>
<reference evidence="1 2" key="1">
    <citation type="submission" date="2022-05" db="EMBL/GenBank/DDBJ databases">
        <title>A multi-omics perspective on studying reproductive biology in Daphnia sinensis.</title>
        <authorList>
            <person name="Jia J."/>
        </authorList>
    </citation>
    <scope>NUCLEOTIDE SEQUENCE [LARGE SCALE GENOMIC DNA]</scope>
    <source>
        <strain evidence="1 2">WSL</strain>
    </source>
</reference>
<dbReference type="InterPro" id="IPR035992">
    <property type="entry name" value="Ricin_B-like_lectins"/>
</dbReference>
<accession>A0AAD5KHA9</accession>
<dbReference type="SUPFAM" id="SSF50370">
    <property type="entry name" value="Ricin B-like lectins"/>
    <property type="match status" value="1"/>
</dbReference>
<sequence>MKEKVLYDEEKISQKNATLYISYQSGRNEALPSGTEFECIVDHAIRIQNSNICITETTNNHVFAATYSEDSTKWILEKDNFYIISQESEMCLTLVNDEILKLEQCSMEEESLRNQQWYFQTINTNPEIVENFPDITLQEIREVRMEQRKTITTTINSPIFDGILKTNHGTGNIIWDMIAWGLLKNGQHPNEKCVTHHRLDKPLTLEDCDTDWEIGHRLGE</sequence>
<dbReference type="Gene3D" id="2.80.10.50">
    <property type="match status" value="1"/>
</dbReference>
<dbReference type="Proteomes" id="UP000820818">
    <property type="component" value="Linkage Group LG10"/>
</dbReference>
<organism evidence="1 2">
    <name type="scientific">Daphnia sinensis</name>
    <dbReference type="NCBI Taxonomy" id="1820382"/>
    <lineage>
        <taxon>Eukaryota</taxon>
        <taxon>Metazoa</taxon>
        <taxon>Ecdysozoa</taxon>
        <taxon>Arthropoda</taxon>
        <taxon>Crustacea</taxon>
        <taxon>Branchiopoda</taxon>
        <taxon>Diplostraca</taxon>
        <taxon>Cladocera</taxon>
        <taxon>Anomopoda</taxon>
        <taxon>Daphniidae</taxon>
        <taxon>Daphnia</taxon>
        <taxon>Daphnia similis group</taxon>
    </lineage>
</organism>
<protein>
    <submittedName>
        <fullName evidence="1">Uncharacterized protein</fullName>
    </submittedName>
</protein>
<proteinExistence type="predicted"/>
<comment type="caution">
    <text evidence="1">The sequence shown here is derived from an EMBL/GenBank/DDBJ whole genome shotgun (WGS) entry which is preliminary data.</text>
</comment>
<keyword evidence="2" id="KW-1185">Reference proteome</keyword>
<gene>
    <name evidence="1" type="ORF">GHT06_022584</name>
</gene>
<dbReference type="EMBL" id="WJBH02000010">
    <property type="protein sequence ID" value="KAI9552229.1"/>
    <property type="molecule type" value="Genomic_DNA"/>
</dbReference>
<dbReference type="AlphaFoldDB" id="A0AAD5KHA9"/>
<evidence type="ECO:0000313" key="2">
    <source>
        <dbReference type="Proteomes" id="UP000820818"/>
    </source>
</evidence>
<name>A0AAD5KHA9_9CRUS</name>
<dbReference type="PROSITE" id="PS50231">
    <property type="entry name" value="RICIN_B_LECTIN"/>
    <property type="match status" value="1"/>
</dbReference>